<dbReference type="InterPro" id="IPR001469">
    <property type="entry name" value="ATP_synth_F1_dsu/esu"/>
</dbReference>
<keyword evidence="7" id="KW-0066">ATP synthesis</keyword>
<comment type="caution">
    <text evidence="9">The sequence shown here is derived from an EMBL/GenBank/DDBJ whole genome shotgun (WGS) entry which is preliminary data.</text>
</comment>
<evidence type="ECO:0000256" key="5">
    <source>
        <dbReference type="ARBA" id="ARBA00023136"/>
    </source>
</evidence>
<feature type="domain" description="ATP synthase F1 complex delta/epsilon subunit N-terminal" evidence="8">
    <location>
        <begin position="9"/>
        <end position="82"/>
    </location>
</feature>
<comment type="function">
    <text evidence="7">Produces ATP from ADP in the presence of a proton gradient across the membrane.</text>
</comment>
<dbReference type="Gene3D" id="2.60.15.10">
    <property type="entry name" value="F0F1 ATP synthase delta/epsilon subunit, N-terminal"/>
    <property type="match status" value="1"/>
</dbReference>
<dbReference type="RefSeq" id="WP_121940661.1">
    <property type="nucleotide sequence ID" value="NZ_CP137846.1"/>
</dbReference>
<dbReference type="SUPFAM" id="SSF51344">
    <property type="entry name" value="Epsilon subunit of F1F0-ATP synthase N-terminal domain"/>
    <property type="match status" value="1"/>
</dbReference>
<protein>
    <recommendedName>
        <fullName evidence="7">ATP synthase epsilon chain</fullName>
    </recommendedName>
    <alternativeName>
        <fullName evidence="7">ATP synthase F1 sector epsilon subunit</fullName>
    </alternativeName>
    <alternativeName>
        <fullName evidence="7">F-ATPase epsilon subunit</fullName>
    </alternativeName>
</protein>
<keyword evidence="7" id="KW-0375">Hydrogen ion transport</keyword>
<name>A0A3M0A2B5_9BACT</name>
<organism evidence="9 10">
    <name type="scientific">Metamycoplasma subdolum</name>
    <dbReference type="NCBI Taxonomy" id="92407"/>
    <lineage>
        <taxon>Bacteria</taxon>
        <taxon>Bacillati</taxon>
        <taxon>Mycoplasmatota</taxon>
        <taxon>Mycoplasmoidales</taxon>
        <taxon>Metamycoplasmataceae</taxon>
        <taxon>Metamycoplasma</taxon>
    </lineage>
</organism>
<dbReference type="GO" id="GO:0046933">
    <property type="term" value="F:proton-transporting ATP synthase activity, rotational mechanism"/>
    <property type="evidence" value="ECO:0007669"/>
    <property type="project" value="UniProtKB-UniRule"/>
</dbReference>
<dbReference type="GO" id="GO:0005886">
    <property type="term" value="C:plasma membrane"/>
    <property type="evidence" value="ECO:0007669"/>
    <property type="project" value="UniProtKB-SubCell"/>
</dbReference>
<dbReference type="GO" id="GO:0005524">
    <property type="term" value="F:ATP binding"/>
    <property type="evidence" value="ECO:0007669"/>
    <property type="project" value="UniProtKB-UniRule"/>
</dbReference>
<comment type="subunit">
    <text evidence="7">F-type ATPases have 2 components, CF(1) - the catalytic core - and CF(0) - the membrane proton channel. CF(1) has five subunits: alpha(3), beta(3), gamma(1), delta(1), epsilon(1). CF(0) has three main subunits: a, b and c.</text>
</comment>
<evidence type="ECO:0000256" key="1">
    <source>
        <dbReference type="ARBA" id="ARBA00004184"/>
    </source>
</evidence>
<dbReference type="AlphaFoldDB" id="A0A3M0A2B5"/>
<dbReference type="InterPro" id="IPR036771">
    <property type="entry name" value="ATPsynth_dsu/esu_N"/>
</dbReference>
<dbReference type="Pfam" id="PF02823">
    <property type="entry name" value="ATP-synt_DE_N"/>
    <property type="match status" value="1"/>
</dbReference>
<comment type="subcellular location">
    <subcellularLocation>
        <location evidence="7">Cell membrane</location>
        <topology evidence="7">Peripheral membrane protein</topology>
    </subcellularLocation>
    <subcellularLocation>
        <location evidence="1">Endomembrane system</location>
        <topology evidence="1">Peripheral membrane protein</topology>
    </subcellularLocation>
</comment>
<keyword evidence="5 7" id="KW-0472">Membrane</keyword>
<accession>A0A3M0A2B5</accession>
<dbReference type="InterPro" id="IPR020546">
    <property type="entry name" value="ATP_synth_F1_dsu/esu_N"/>
</dbReference>
<gene>
    <name evidence="7" type="primary">atpC</name>
    <name evidence="9" type="ORF">JN00_0175</name>
</gene>
<keyword evidence="10" id="KW-1185">Reference proteome</keyword>
<keyword evidence="7" id="KW-1003">Cell membrane</keyword>
<evidence type="ECO:0000256" key="6">
    <source>
        <dbReference type="ARBA" id="ARBA00023196"/>
    </source>
</evidence>
<dbReference type="EMBL" id="REFI01000005">
    <property type="protein sequence ID" value="RMA79123.1"/>
    <property type="molecule type" value="Genomic_DNA"/>
</dbReference>
<reference evidence="9 10" key="1">
    <citation type="submission" date="2018-10" db="EMBL/GenBank/DDBJ databases">
        <title>Genomic Encyclopedia of Archaeal and Bacterial Type Strains, Phase II (KMG-II): from individual species to whole genera.</title>
        <authorList>
            <person name="Goeker M."/>
        </authorList>
    </citation>
    <scope>NUCLEOTIDE SEQUENCE [LARGE SCALE GENOMIC DNA]</scope>
    <source>
        <strain evidence="9 10">ATCC 29870</strain>
    </source>
</reference>
<sequence>MAKEKVQINLIISTPQGVYFDDLVDIVTFKTSEGYIGLMPGATKFMAAIVPSKLYINFENTDKRKTFYVDHGIAQFKDDVLYLILNEIDTNPLSNERKKMIEDAQKKYSIVEEIRIKRKILENKK</sequence>
<dbReference type="Proteomes" id="UP000267246">
    <property type="component" value="Unassembled WGS sequence"/>
</dbReference>
<evidence type="ECO:0000256" key="7">
    <source>
        <dbReference type="HAMAP-Rule" id="MF_00530"/>
    </source>
</evidence>
<evidence type="ECO:0000256" key="3">
    <source>
        <dbReference type="ARBA" id="ARBA00022448"/>
    </source>
</evidence>
<dbReference type="OrthoDB" id="389606at2"/>
<evidence type="ECO:0000313" key="10">
    <source>
        <dbReference type="Proteomes" id="UP000267246"/>
    </source>
</evidence>
<evidence type="ECO:0000259" key="8">
    <source>
        <dbReference type="Pfam" id="PF02823"/>
    </source>
</evidence>
<dbReference type="GO" id="GO:0045259">
    <property type="term" value="C:proton-transporting ATP synthase complex"/>
    <property type="evidence" value="ECO:0007669"/>
    <property type="project" value="UniProtKB-KW"/>
</dbReference>
<dbReference type="GO" id="GO:0012505">
    <property type="term" value="C:endomembrane system"/>
    <property type="evidence" value="ECO:0007669"/>
    <property type="project" value="UniProtKB-SubCell"/>
</dbReference>
<evidence type="ECO:0000313" key="9">
    <source>
        <dbReference type="EMBL" id="RMA79123.1"/>
    </source>
</evidence>
<comment type="similarity">
    <text evidence="2 7">Belongs to the ATPase epsilon chain family.</text>
</comment>
<keyword evidence="4 7" id="KW-0406">Ion transport</keyword>
<dbReference type="HAMAP" id="MF_00530">
    <property type="entry name" value="ATP_synth_epsil_bac"/>
    <property type="match status" value="1"/>
</dbReference>
<evidence type="ECO:0000256" key="4">
    <source>
        <dbReference type="ARBA" id="ARBA00023065"/>
    </source>
</evidence>
<keyword evidence="3 7" id="KW-0813">Transport</keyword>
<evidence type="ECO:0000256" key="2">
    <source>
        <dbReference type="ARBA" id="ARBA00005712"/>
    </source>
</evidence>
<proteinExistence type="inferred from homology"/>
<keyword evidence="6 7" id="KW-0139">CF(1)</keyword>